<evidence type="ECO:0000256" key="1">
    <source>
        <dbReference type="SAM" id="Phobius"/>
    </source>
</evidence>
<keyword evidence="1" id="KW-0812">Transmembrane</keyword>
<feature type="transmembrane region" description="Helical" evidence="1">
    <location>
        <begin position="16"/>
        <end position="37"/>
    </location>
</feature>
<protein>
    <submittedName>
        <fullName evidence="3">Transmembrane protein</fullName>
    </submittedName>
</protein>
<dbReference type="WBParaSite" id="PEQ_0000653601-mRNA-1">
    <property type="protein sequence ID" value="PEQ_0000653601-mRNA-1"/>
    <property type="gene ID" value="PEQ_0000653601"/>
</dbReference>
<name>A0A914RJS3_PAREQ</name>
<keyword evidence="2" id="KW-1185">Reference proteome</keyword>
<dbReference type="Proteomes" id="UP000887564">
    <property type="component" value="Unplaced"/>
</dbReference>
<evidence type="ECO:0000313" key="3">
    <source>
        <dbReference type="WBParaSite" id="PEQ_0000653601-mRNA-1"/>
    </source>
</evidence>
<keyword evidence="1" id="KW-1133">Transmembrane helix</keyword>
<organism evidence="2 3">
    <name type="scientific">Parascaris equorum</name>
    <name type="common">Equine roundworm</name>
    <dbReference type="NCBI Taxonomy" id="6256"/>
    <lineage>
        <taxon>Eukaryota</taxon>
        <taxon>Metazoa</taxon>
        <taxon>Ecdysozoa</taxon>
        <taxon>Nematoda</taxon>
        <taxon>Chromadorea</taxon>
        <taxon>Rhabditida</taxon>
        <taxon>Spirurina</taxon>
        <taxon>Ascaridomorpha</taxon>
        <taxon>Ascaridoidea</taxon>
        <taxon>Ascarididae</taxon>
        <taxon>Parascaris</taxon>
    </lineage>
</organism>
<accession>A0A914RJS3</accession>
<dbReference type="AlphaFoldDB" id="A0A914RJS3"/>
<evidence type="ECO:0000313" key="2">
    <source>
        <dbReference type="Proteomes" id="UP000887564"/>
    </source>
</evidence>
<keyword evidence="1" id="KW-0472">Membrane</keyword>
<proteinExistence type="predicted"/>
<reference evidence="3" key="1">
    <citation type="submission" date="2022-11" db="UniProtKB">
        <authorList>
            <consortium name="WormBaseParasite"/>
        </authorList>
    </citation>
    <scope>IDENTIFICATION</scope>
</reference>
<sequence>MDFPSVLFSDHNLSHFSLIAFVLAFIVHACTSVPLSLGNASVTAKVASSKITMGVESVFQKLYRLND</sequence>